<dbReference type="RefSeq" id="WP_184193658.1">
    <property type="nucleotide sequence ID" value="NZ_JACHGW010000002.1"/>
</dbReference>
<gene>
    <name evidence="2" type="ORF">HNQ39_001627</name>
</gene>
<dbReference type="Proteomes" id="UP000520814">
    <property type="component" value="Unassembled WGS sequence"/>
</dbReference>
<dbReference type="AlphaFoldDB" id="A0A7W9SNG4"/>
<reference evidence="2 3" key="1">
    <citation type="submission" date="2020-08" db="EMBL/GenBank/DDBJ databases">
        <title>Genomic Encyclopedia of Type Strains, Phase IV (KMG-IV): sequencing the most valuable type-strain genomes for metagenomic binning, comparative biology and taxonomic classification.</title>
        <authorList>
            <person name="Goeker M."/>
        </authorList>
    </citation>
    <scope>NUCLEOTIDE SEQUENCE [LARGE SCALE GENOMIC DNA]</scope>
    <source>
        <strain evidence="2 3">DSM 23562</strain>
    </source>
</reference>
<dbReference type="EMBL" id="JACHGW010000002">
    <property type="protein sequence ID" value="MBB6049836.1"/>
    <property type="molecule type" value="Genomic_DNA"/>
</dbReference>
<sequence length="223" mass="24662">MPRAKLIYAVVVLLVTGAILVLGYFLLTEKWFSTLFHALFSLAIGAGHYTALWVCARLGLSRAALYDEVWEAAGPILPSPGVVEVAIHPRVYQLTGAVCFVFAAIYFLTARTSPGGHVVQLLAGFLVALGAFLFVVSRVPQRRGRLDSTGVTLYELGRERHISWTELARVRFRGEKDVTGKLTRGVLTLEDRIGKTLGTLRFSYTGVDWEPFVVALKRRVLAR</sequence>
<feature type="transmembrane region" description="Helical" evidence="1">
    <location>
        <begin position="115"/>
        <end position="136"/>
    </location>
</feature>
<organism evidence="2 3">
    <name type="scientific">Armatimonas rosea</name>
    <dbReference type="NCBI Taxonomy" id="685828"/>
    <lineage>
        <taxon>Bacteria</taxon>
        <taxon>Bacillati</taxon>
        <taxon>Armatimonadota</taxon>
        <taxon>Armatimonadia</taxon>
        <taxon>Armatimonadales</taxon>
        <taxon>Armatimonadaceae</taxon>
        <taxon>Armatimonas</taxon>
    </lineage>
</organism>
<feature type="transmembrane region" description="Helical" evidence="1">
    <location>
        <begin position="33"/>
        <end position="56"/>
    </location>
</feature>
<keyword evidence="1" id="KW-1133">Transmembrane helix</keyword>
<evidence type="ECO:0000256" key="1">
    <source>
        <dbReference type="SAM" id="Phobius"/>
    </source>
</evidence>
<name>A0A7W9SNG4_ARMRO</name>
<keyword evidence="1" id="KW-0472">Membrane</keyword>
<keyword evidence="1" id="KW-0812">Transmembrane</keyword>
<evidence type="ECO:0008006" key="4">
    <source>
        <dbReference type="Google" id="ProtNLM"/>
    </source>
</evidence>
<feature type="transmembrane region" description="Helical" evidence="1">
    <location>
        <begin position="7"/>
        <end position="27"/>
    </location>
</feature>
<evidence type="ECO:0000313" key="2">
    <source>
        <dbReference type="EMBL" id="MBB6049836.1"/>
    </source>
</evidence>
<feature type="transmembrane region" description="Helical" evidence="1">
    <location>
        <begin position="91"/>
        <end position="109"/>
    </location>
</feature>
<keyword evidence="3" id="KW-1185">Reference proteome</keyword>
<protein>
    <recommendedName>
        <fullName evidence="4">PH domain-containing protein</fullName>
    </recommendedName>
</protein>
<accession>A0A7W9SNG4</accession>
<evidence type="ECO:0000313" key="3">
    <source>
        <dbReference type="Proteomes" id="UP000520814"/>
    </source>
</evidence>
<proteinExistence type="predicted"/>
<comment type="caution">
    <text evidence="2">The sequence shown here is derived from an EMBL/GenBank/DDBJ whole genome shotgun (WGS) entry which is preliminary data.</text>
</comment>